<sequence>MYSDLFSSFDVAWGGGGYIFWIFSWFSCFIVVLYYMNFLVFFYKFSWGEGLLVEVSEGLEKAMSTEKIKVFSGGVHVFVCLFMFLVFMNISGLLPFIYPLSIHLIITSSFSVPFWFMSVMVNFNFNWKLFFVTQIESSEGKVLMTYVVSLMMVVSEMISILVRPITLCARLSMNMFIGQMIMKVLTSVSVGIFYPFSYFGGIISSLVFLWFSGFYFIVEVCVSILQAIIFTGLCVFYVSEVKLKVD</sequence>
<dbReference type="InterPro" id="IPR035908">
    <property type="entry name" value="F0_ATP_A_sf"/>
</dbReference>
<evidence type="ECO:0000256" key="3">
    <source>
        <dbReference type="ARBA" id="ARBA00022448"/>
    </source>
</evidence>
<feature type="transmembrane region" description="Helical" evidence="12">
    <location>
        <begin position="184"/>
        <end position="208"/>
    </location>
</feature>
<keyword evidence="6" id="KW-0375">Hydrogen ion transport</keyword>
<feature type="transmembrane region" description="Helical" evidence="12">
    <location>
        <begin position="12"/>
        <end position="36"/>
    </location>
</feature>
<comment type="similarity">
    <text evidence="2">Belongs to the ATPase A chain family.</text>
</comment>
<dbReference type="InterPro" id="IPR045083">
    <property type="entry name" value="ATP_synth_F0_asu_bact/mt"/>
</dbReference>
<evidence type="ECO:0000313" key="13">
    <source>
        <dbReference type="EMBL" id="AKZ29892.1"/>
    </source>
</evidence>
<feature type="transmembrane region" description="Helical" evidence="12">
    <location>
        <begin position="102"/>
        <end position="123"/>
    </location>
</feature>
<feature type="transmembrane region" description="Helical" evidence="12">
    <location>
        <begin position="214"/>
        <end position="238"/>
    </location>
</feature>
<keyword evidence="13" id="KW-0496">Mitochondrion</keyword>
<dbReference type="Gene3D" id="1.20.120.220">
    <property type="entry name" value="ATP synthase, F0 complex, subunit A"/>
    <property type="match status" value="1"/>
</dbReference>
<evidence type="ECO:0000256" key="5">
    <source>
        <dbReference type="ARBA" id="ARBA00022692"/>
    </source>
</evidence>
<keyword evidence="4" id="KW-0138">CF(0)</keyword>
<evidence type="ECO:0000256" key="7">
    <source>
        <dbReference type="ARBA" id="ARBA00022989"/>
    </source>
</evidence>
<keyword evidence="3" id="KW-0813">Transport</keyword>
<dbReference type="CDD" id="cd00310">
    <property type="entry name" value="ATP-synt_Fo_a_6"/>
    <property type="match status" value="1"/>
</dbReference>
<keyword evidence="8" id="KW-0406">Ion transport</keyword>
<proteinExistence type="inferred from homology"/>
<name>A0A0R8SJ97_9BIVA</name>
<evidence type="ECO:0000256" key="1">
    <source>
        <dbReference type="ARBA" id="ARBA00004141"/>
    </source>
</evidence>
<keyword evidence="5 12" id="KW-0812">Transmembrane</keyword>
<keyword evidence="10" id="KW-0066">ATP synthesis</keyword>
<dbReference type="PRINTS" id="PR00123">
    <property type="entry name" value="ATPASEA"/>
</dbReference>
<dbReference type="GO" id="GO:0005743">
    <property type="term" value="C:mitochondrial inner membrane"/>
    <property type="evidence" value="ECO:0007669"/>
    <property type="project" value="UniProtKB-SubCell"/>
</dbReference>
<dbReference type="InterPro" id="IPR000568">
    <property type="entry name" value="ATP_synth_F0_asu"/>
</dbReference>
<keyword evidence="7 12" id="KW-1133">Transmembrane helix</keyword>
<evidence type="ECO:0000256" key="11">
    <source>
        <dbReference type="RuleBase" id="RU004450"/>
    </source>
</evidence>
<dbReference type="PANTHER" id="PTHR11410">
    <property type="entry name" value="ATP SYNTHASE SUBUNIT A"/>
    <property type="match status" value="1"/>
</dbReference>
<keyword evidence="9 12" id="KW-0472">Membrane</keyword>
<gene>
    <name evidence="13" type="primary">ATP6</name>
</gene>
<dbReference type="Pfam" id="PF00119">
    <property type="entry name" value="ATP-synt_A"/>
    <property type="match status" value="1"/>
</dbReference>
<evidence type="ECO:0000256" key="10">
    <source>
        <dbReference type="ARBA" id="ARBA00023310"/>
    </source>
</evidence>
<evidence type="ECO:0000256" key="6">
    <source>
        <dbReference type="ARBA" id="ARBA00022781"/>
    </source>
</evidence>
<dbReference type="SUPFAM" id="SSF81336">
    <property type="entry name" value="F1F0 ATP synthase subunit A"/>
    <property type="match status" value="1"/>
</dbReference>
<comment type="subcellular location">
    <subcellularLocation>
        <location evidence="1">Membrane</location>
        <topology evidence="1">Multi-pass membrane protein</topology>
    </subcellularLocation>
    <subcellularLocation>
        <location evidence="11">Mitochondrion inner membrane</location>
        <topology evidence="11">Multi-pass membrane protein</topology>
    </subcellularLocation>
</comment>
<dbReference type="GO" id="GO:0046933">
    <property type="term" value="F:proton-transporting ATP synthase activity, rotational mechanism"/>
    <property type="evidence" value="ECO:0007669"/>
    <property type="project" value="TreeGrafter"/>
</dbReference>
<dbReference type="GO" id="GO:0045259">
    <property type="term" value="C:proton-transporting ATP synthase complex"/>
    <property type="evidence" value="ECO:0007669"/>
    <property type="project" value="UniProtKB-KW"/>
</dbReference>
<dbReference type="EMBL" id="KP999913">
    <property type="protein sequence ID" value="AKZ29892.1"/>
    <property type="molecule type" value="Genomic_DNA"/>
</dbReference>
<dbReference type="PANTHER" id="PTHR11410:SF0">
    <property type="entry name" value="ATP SYNTHASE SUBUNIT A"/>
    <property type="match status" value="1"/>
</dbReference>
<geneLocation type="mitochondrion" evidence="13"/>
<dbReference type="AlphaFoldDB" id="A0A0R8SJ97"/>
<feature type="transmembrane region" description="Helical" evidence="12">
    <location>
        <begin position="70"/>
        <end position="90"/>
    </location>
</feature>
<evidence type="ECO:0000256" key="4">
    <source>
        <dbReference type="ARBA" id="ARBA00022547"/>
    </source>
</evidence>
<accession>A0A0R8SJ97</accession>
<evidence type="ECO:0000256" key="8">
    <source>
        <dbReference type="ARBA" id="ARBA00023065"/>
    </source>
</evidence>
<feature type="transmembrane region" description="Helical" evidence="12">
    <location>
        <begin position="143"/>
        <end position="163"/>
    </location>
</feature>
<organism evidence="13">
    <name type="scientific">Geloina coaxans</name>
    <dbReference type="NCBI Taxonomy" id="499929"/>
    <lineage>
        <taxon>Eukaryota</taxon>
        <taxon>Metazoa</taxon>
        <taxon>Spiralia</taxon>
        <taxon>Lophotrochozoa</taxon>
        <taxon>Mollusca</taxon>
        <taxon>Bivalvia</taxon>
        <taxon>Autobranchia</taxon>
        <taxon>Heteroconchia</taxon>
        <taxon>Euheterodonta</taxon>
        <taxon>Imparidentia</taxon>
        <taxon>Neoheterodontei</taxon>
        <taxon>Venerida</taxon>
        <taxon>Cyrenoidea</taxon>
        <taxon>Cyrenidae</taxon>
        <taxon>Geloina</taxon>
    </lineage>
</organism>
<evidence type="ECO:0000256" key="2">
    <source>
        <dbReference type="ARBA" id="ARBA00006810"/>
    </source>
</evidence>
<evidence type="ECO:0000256" key="12">
    <source>
        <dbReference type="SAM" id="Phobius"/>
    </source>
</evidence>
<evidence type="ECO:0000256" key="9">
    <source>
        <dbReference type="ARBA" id="ARBA00023136"/>
    </source>
</evidence>
<reference evidence="13" key="1">
    <citation type="submission" date="2015-03" db="EMBL/GenBank/DDBJ databases">
        <authorList>
            <person name="Murphy D."/>
        </authorList>
    </citation>
    <scope>NUCLEOTIDE SEQUENCE</scope>
</reference>
<protein>
    <recommendedName>
        <fullName evidence="11">ATP synthase subunit a</fullName>
    </recommendedName>
</protein>